<dbReference type="InterPro" id="IPR019448">
    <property type="entry name" value="NT-C2"/>
</dbReference>
<feature type="compositionally biased region" description="Basic and acidic residues" evidence="1">
    <location>
        <begin position="168"/>
        <end position="183"/>
    </location>
</feature>
<keyword evidence="4" id="KW-1185">Reference proteome</keyword>
<dbReference type="Gramene" id="Manes.12G014000.4.v8.1">
    <property type="protein sequence ID" value="Manes.12G014000.4.v8.1.CDS"/>
    <property type="gene ID" value="Manes.12G014000.v8.1"/>
</dbReference>
<feature type="region of interest" description="Disordered" evidence="1">
    <location>
        <begin position="444"/>
        <end position="477"/>
    </location>
</feature>
<dbReference type="Gramene" id="Manes.12G014000.1.v8.1">
    <property type="protein sequence ID" value="Manes.12G014000.1.v8.1.CDS"/>
    <property type="gene ID" value="Manes.12G014000.v8.1"/>
</dbReference>
<dbReference type="OrthoDB" id="20172at2759"/>
<evidence type="ECO:0000313" key="3">
    <source>
        <dbReference type="EMBL" id="OAY34362.1"/>
    </source>
</evidence>
<feature type="region of interest" description="Disordered" evidence="1">
    <location>
        <begin position="603"/>
        <end position="627"/>
    </location>
</feature>
<feature type="compositionally biased region" description="Basic and acidic residues" evidence="1">
    <location>
        <begin position="609"/>
        <end position="627"/>
    </location>
</feature>
<organism evidence="3 4">
    <name type="scientific">Manihot esculenta</name>
    <name type="common">Cassava</name>
    <name type="synonym">Jatropha manihot</name>
    <dbReference type="NCBI Taxonomy" id="3983"/>
    <lineage>
        <taxon>Eukaryota</taxon>
        <taxon>Viridiplantae</taxon>
        <taxon>Streptophyta</taxon>
        <taxon>Embryophyta</taxon>
        <taxon>Tracheophyta</taxon>
        <taxon>Spermatophyta</taxon>
        <taxon>Magnoliopsida</taxon>
        <taxon>eudicotyledons</taxon>
        <taxon>Gunneridae</taxon>
        <taxon>Pentapetalae</taxon>
        <taxon>rosids</taxon>
        <taxon>fabids</taxon>
        <taxon>Malpighiales</taxon>
        <taxon>Euphorbiaceae</taxon>
        <taxon>Crotonoideae</taxon>
        <taxon>Manihoteae</taxon>
        <taxon>Manihot</taxon>
    </lineage>
</organism>
<accession>A0A2C9UUL1</accession>
<sequence length="997" mass="110437">MVLGLKSKNRKGTLVQVDYLIHIQGIKPWPPSQSLKSAESVLLQWENGNQNSGSFTSNVGDGKIEFNENFRLPVMLYRETTRNGTSCDSLLKKHLELSLYELRKDGAMKGKLLGSAVINLADYGNIKDSITISSQIKFKKSSKSTVQPVLYGSIQPVDRYNSSLSKEVTPDKDVSEGNDKENEIASFTDDDIDDNVSSHSSRAVSSFAFESSKCSPAQEEKNIPGSVNKDTRRANVEPTLSLGVRPSNPEVNSMAEAFKYLNGASSTPSSSSLSSKLQNHENDIGAKVVLTHNCTQLDKNSNHVGLHVYQTNQEADRKGCNDDKCGLEMAKTSIVHVGLVEDKPKKEQEDNGQNEGLKNHALEVEQFVGMLPQEAMKKQANLRSNTLASSGRSNGVQGNTRGDKLKHLKSVQLQFNAAENDECFNKIQFRKKAEKIVHENFQKGGLNSIPSEKKKKEIDVAGEPKVDASFAPSDREQRESSFSGFKVELESEVEILKEELMEAAVLEHGIYSVVAEHGSSTNKVHAPARHLSRFYLHAWKASSRAKRASAARAIISGLVLTSKACGSDVPRLTFWLSNSIVLRAIVSQVVEKLEIAAAPSINTNGSQKRRQEASPLKDEETDKSKSSDEWEKHQTFVVALERVEAWIFSRIVESVWWQTLTPHMQPSAMKGLNSKKTHAQRSGLGDKEHENFAIDLWKKAFQDAFERLCPIRAGGHECGCLPVLARLIMEQLVRRLDVGMFNAILRESADEMPTDPISDPISDPMVLPIPAGKSTFGAGAQLKNAVGNWSRWLTDLFGIDDNDSLEDLNKHDSNKIECDTSLKAFHLLNTLSDLMMLPFEMLADRSARKEVCPIFGTRIIKRVLNNFVPDEFNPDPIPEAVFKSLDSEELTEDGEESITIFPCMAAPASYSPPPAASLTKIIGEVKKQTMQRTGSAVLKKSYTSDDELDEFDSPLNSIIIDNSRICAPTASNWMPKSNGGRKVVRYQLLRQLWNDGE</sequence>
<dbReference type="AlphaFoldDB" id="A0A2C9UUL1"/>
<dbReference type="EMBL" id="CM004398">
    <property type="protein sequence ID" value="OAY34362.1"/>
    <property type="molecule type" value="Genomic_DNA"/>
</dbReference>
<dbReference type="PROSITE" id="PS51840">
    <property type="entry name" value="C2_NT"/>
    <property type="match status" value="1"/>
</dbReference>
<evidence type="ECO:0000313" key="4">
    <source>
        <dbReference type="Proteomes" id="UP000091857"/>
    </source>
</evidence>
<evidence type="ECO:0000259" key="2">
    <source>
        <dbReference type="PROSITE" id="PS51840"/>
    </source>
</evidence>
<dbReference type="InterPro" id="IPR021827">
    <property type="entry name" value="Nup186/Nup192/Nup205"/>
</dbReference>
<comment type="caution">
    <text evidence="3">The sequence shown here is derived from an EMBL/GenBank/DDBJ whole genome shotgun (WGS) entry which is preliminary data.</text>
</comment>
<dbReference type="GO" id="GO:0005643">
    <property type="term" value="C:nuclear pore"/>
    <property type="evidence" value="ECO:0007669"/>
    <property type="project" value="InterPro"/>
</dbReference>
<feature type="domain" description="C2 NT-type" evidence="2">
    <location>
        <begin position="7"/>
        <end position="158"/>
    </location>
</feature>
<dbReference type="Pfam" id="PF10358">
    <property type="entry name" value="NT-C2"/>
    <property type="match status" value="1"/>
</dbReference>
<reference evidence="4" key="1">
    <citation type="journal article" date="2016" name="Nat. Biotechnol.">
        <title>Sequencing wild and cultivated cassava and related species reveals extensive interspecific hybridization and genetic diversity.</title>
        <authorList>
            <person name="Bredeson J.V."/>
            <person name="Lyons J.B."/>
            <person name="Prochnik S.E."/>
            <person name="Wu G.A."/>
            <person name="Ha C.M."/>
            <person name="Edsinger-Gonzales E."/>
            <person name="Grimwood J."/>
            <person name="Schmutz J."/>
            <person name="Rabbi I.Y."/>
            <person name="Egesi C."/>
            <person name="Nauluvula P."/>
            <person name="Lebot V."/>
            <person name="Ndunguru J."/>
            <person name="Mkamilo G."/>
            <person name="Bart R.S."/>
            <person name="Setter T.L."/>
            <person name="Gleadow R.M."/>
            <person name="Kulakow P."/>
            <person name="Ferguson M.E."/>
            <person name="Rounsley S."/>
            <person name="Rokhsar D.S."/>
        </authorList>
    </citation>
    <scope>NUCLEOTIDE SEQUENCE [LARGE SCALE GENOMIC DNA]</scope>
    <source>
        <strain evidence="4">cv. AM560-2</strain>
    </source>
</reference>
<evidence type="ECO:0000256" key="1">
    <source>
        <dbReference type="SAM" id="MobiDB-lite"/>
    </source>
</evidence>
<feature type="compositionally biased region" description="Low complexity" evidence="1">
    <location>
        <begin position="197"/>
        <end position="209"/>
    </location>
</feature>
<protein>
    <recommendedName>
        <fullName evidence="2">C2 NT-type domain-containing protein</fullName>
    </recommendedName>
</protein>
<dbReference type="STRING" id="3983.A0A2C9UUL1"/>
<dbReference type="Proteomes" id="UP000091857">
    <property type="component" value="Chromosome 12"/>
</dbReference>
<proteinExistence type="predicted"/>
<feature type="compositionally biased region" description="Basic and acidic residues" evidence="1">
    <location>
        <begin position="451"/>
        <end position="466"/>
    </location>
</feature>
<dbReference type="PANTHER" id="PTHR31344:SF13">
    <property type="entry name" value="EEIG1_EHBP1 PROTEIN AMINO-TERMINAL DOMAIN PROTEIN"/>
    <property type="match status" value="1"/>
</dbReference>
<name>A0A2C9UUL1_MANES</name>
<dbReference type="Gramene" id="Manes.12G014000.8.v8.1">
    <property type="protein sequence ID" value="Manes.12G014000.8.v8.1.CDS"/>
    <property type="gene ID" value="Manes.12G014000.v8.1"/>
</dbReference>
<dbReference type="PANTHER" id="PTHR31344">
    <property type="entry name" value="NUCLEAR PORE COMPLEX PROTEIN NUP205"/>
    <property type="match status" value="1"/>
</dbReference>
<gene>
    <name evidence="3" type="ORF">MANES_12G014000v8</name>
</gene>
<feature type="region of interest" description="Disordered" evidence="1">
    <location>
        <begin position="162"/>
        <end position="248"/>
    </location>
</feature>